<dbReference type="Proteomes" id="UP001638015">
    <property type="component" value="Unassembled WGS sequence"/>
</dbReference>
<dbReference type="RefSeq" id="WP_410032731.1">
    <property type="nucleotide sequence ID" value="NZ_JBGMEH010000003.1"/>
</dbReference>
<keyword evidence="3" id="KW-1185">Reference proteome</keyword>
<feature type="transmembrane region" description="Helical" evidence="1">
    <location>
        <begin position="24"/>
        <end position="43"/>
    </location>
</feature>
<comment type="caution">
    <text evidence="2">The sequence shown here is derived from an EMBL/GenBank/DDBJ whole genome shotgun (WGS) entry which is preliminary data.</text>
</comment>
<keyword evidence="1" id="KW-1133">Transmembrane helix</keyword>
<feature type="transmembrane region" description="Helical" evidence="1">
    <location>
        <begin position="110"/>
        <end position="129"/>
    </location>
</feature>
<evidence type="ECO:0000313" key="2">
    <source>
        <dbReference type="EMBL" id="MFO3715983.1"/>
    </source>
</evidence>
<keyword evidence="1" id="KW-0812">Transmembrane</keyword>
<dbReference type="EMBL" id="JBGMEH010000003">
    <property type="protein sequence ID" value="MFO3715983.1"/>
    <property type="molecule type" value="Genomic_DNA"/>
</dbReference>
<proteinExistence type="predicted"/>
<accession>A0ABW9MVW8</accession>
<organism evidence="2 3">
    <name type="scientific">Anaerococcus cruorum</name>
    <dbReference type="NCBI Taxonomy" id="3115617"/>
    <lineage>
        <taxon>Bacteria</taxon>
        <taxon>Bacillati</taxon>
        <taxon>Bacillota</taxon>
        <taxon>Tissierellia</taxon>
        <taxon>Tissierellales</taxon>
        <taxon>Peptoniphilaceae</taxon>
        <taxon>Anaerococcus</taxon>
    </lineage>
</organism>
<reference evidence="2 3" key="1">
    <citation type="journal article" date="2025" name="Anaerobe">
        <title>Description of Anaerococcus kampingiae sp. nov., Anaerococcus groningensis sp. nov., Anaerococcus martiniensis sp. nov., and Anaerococcus cruorum sp. nov., isolated from human clinical specimens.</title>
        <authorList>
            <person name="Boiten K.E."/>
            <person name="Meijer J."/>
            <person name="van Wezel E.M."/>
            <person name="Veloo A.C.M."/>
        </authorList>
    </citation>
    <scope>NUCLEOTIDE SEQUENCE [LARGE SCALE GENOMIC DNA]</scope>
    <source>
        <strain evidence="2 3">ENR1039</strain>
    </source>
</reference>
<keyword evidence="1" id="KW-0472">Membrane</keyword>
<sequence length="171" mass="19551">MEDNYKSDYKDTEAVRKYVSKYNIYSLLFALGIFVIIISIIPYLLISAPKVENRILPSIIIAIVGLVMAVSSNIARNKLKEKQLSKYTVAAVEFIDLEQKSIRKNFRKDVIISILLIILVPFIYYLIHTQASLIPDNSNKYFNSILILILAIAVFIILYSKGKKEAYNNLL</sequence>
<feature type="transmembrane region" description="Helical" evidence="1">
    <location>
        <begin position="141"/>
        <end position="159"/>
    </location>
</feature>
<evidence type="ECO:0000256" key="1">
    <source>
        <dbReference type="SAM" id="Phobius"/>
    </source>
</evidence>
<evidence type="ECO:0000313" key="3">
    <source>
        <dbReference type="Proteomes" id="UP001638015"/>
    </source>
</evidence>
<protein>
    <submittedName>
        <fullName evidence="2">Uncharacterized protein</fullName>
    </submittedName>
</protein>
<gene>
    <name evidence="2" type="ORF">ACCQ40_04160</name>
</gene>
<feature type="transmembrane region" description="Helical" evidence="1">
    <location>
        <begin position="55"/>
        <end position="75"/>
    </location>
</feature>
<name>A0ABW9MVW8_9FIRM</name>